<dbReference type="InterPro" id="IPR010448">
    <property type="entry name" value="Torsin"/>
</dbReference>
<dbReference type="GO" id="GO:0012505">
    <property type="term" value="C:endomembrane system"/>
    <property type="evidence" value="ECO:0007669"/>
    <property type="project" value="UniProtKB-ARBA"/>
</dbReference>
<gene>
    <name evidence="3" type="ORF">MHI_LOCUS431601</name>
</gene>
<accession>A0A6V7H4I2</accession>
<comment type="similarity">
    <text evidence="1">Belongs to the ClpA/ClpB family. Torsin subfamily.</text>
</comment>
<organism evidence="3 4">
    <name type="scientific">Heterotrigona itama</name>
    <dbReference type="NCBI Taxonomy" id="395501"/>
    <lineage>
        <taxon>Eukaryota</taxon>
        <taxon>Metazoa</taxon>
        <taxon>Ecdysozoa</taxon>
        <taxon>Arthropoda</taxon>
        <taxon>Hexapoda</taxon>
        <taxon>Insecta</taxon>
        <taxon>Pterygota</taxon>
        <taxon>Neoptera</taxon>
        <taxon>Endopterygota</taxon>
        <taxon>Hymenoptera</taxon>
        <taxon>Apocrita</taxon>
        <taxon>Aculeata</taxon>
        <taxon>Apoidea</taxon>
        <taxon>Anthophila</taxon>
        <taxon>Apidae</taxon>
        <taxon>Heterotrigona</taxon>
    </lineage>
</organism>
<dbReference type="Pfam" id="PF06309">
    <property type="entry name" value="Torsin"/>
    <property type="match status" value="1"/>
</dbReference>
<dbReference type="Proteomes" id="UP000752696">
    <property type="component" value="Unassembled WGS sequence"/>
</dbReference>
<keyword evidence="4" id="KW-1185">Reference proteome</keyword>
<dbReference type="EMBL" id="CAJDYZ010007242">
    <property type="protein sequence ID" value="CAD1474154.1"/>
    <property type="molecule type" value="Genomic_DNA"/>
</dbReference>
<evidence type="ECO:0008006" key="5">
    <source>
        <dbReference type="Google" id="ProtNLM"/>
    </source>
</evidence>
<dbReference type="PANTHER" id="PTHR10760">
    <property type="entry name" value="TORSIN"/>
    <property type="match status" value="1"/>
</dbReference>
<protein>
    <recommendedName>
        <fullName evidence="5">AAA+ ATPase domain-containing protein</fullName>
    </recommendedName>
</protein>
<name>A0A6V7H4I2_9HYME</name>
<dbReference type="GO" id="GO:0005737">
    <property type="term" value="C:cytoplasm"/>
    <property type="evidence" value="ECO:0007669"/>
    <property type="project" value="UniProtKB-ARBA"/>
</dbReference>
<dbReference type="AlphaFoldDB" id="A0A6V7H4I2"/>
<evidence type="ECO:0000256" key="2">
    <source>
        <dbReference type="SAM" id="SignalP"/>
    </source>
</evidence>
<evidence type="ECO:0000313" key="3">
    <source>
        <dbReference type="EMBL" id="CAD1474154.1"/>
    </source>
</evidence>
<dbReference type="SUPFAM" id="SSF52540">
    <property type="entry name" value="P-loop containing nucleoside triphosphate hydrolases"/>
    <property type="match status" value="1"/>
</dbReference>
<dbReference type="OrthoDB" id="19623at2759"/>
<dbReference type="InterPro" id="IPR027417">
    <property type="entry name" value="P-loop_NTPase"/>
</dbReference>
<dbReference type="GO" id="GO:0071218">
    <property type="term" value="P:cellular response to misfolded protein"/>
    <property type="evidence" value="ECO:0007669"/>
    <property type="project" value="TreeGrafter"/>
</dbReference>
<feature type="signal peptide" evidence="2">
    <location>
        <begin position="1"/>
        <end position="22"/>
    </location>
</feature>
<reference evidence="3" key="1">
    <citation type="submission" date="2020-07" db="EMBL/GenBank/DDBJ databases">
        <authorList>
            <person name="Nazaruddin N."/>
        </authorList>
    </citation>
    <scope>NUCLEOTIDE SEQUENCE</scope>
</reference>
<comment type="caution">
    <text evidence="3">The sequence shown here is derived from an EMBL/GenBank/DDBJ whole genome shotgun (WGS) entry which is preliminary data.</text>
</comment>
<dbReference type="CDD" id="cd00009">
    <property type="entry name" value="AAA"/>
    <property type="match status" value="1"/>
</dbReference>
<dbReference type="GO" id="GO:0005524">
    <property type="term" value="F:ATP binding"/>
    <property type="evidence" value="ECO:0007669"/>
    <property type="project" value="InterPro"/>
</dbReference>
<evidence type="ECO:0000313" key="4">
    <source>
        <dbReference type="Proteomes" id="UP000752696"/>
    </source>
</evidence>
<dbReference type="GO" id="GO:0016887">
    <property type="term" value="F:ATP hydrolysis activity"/>
    <property type="evidence" value="ECO:0007669"/>
    <property type="project" value="InterPro"/>
</dbReference>
<dbReference type="Gene3D" id="3.40.50.300">
    <property type="entry name" value="P-loop containing nucleotide triphosphate hydrolases"/>
    <property type="match status" value="1"/>
</dbReference>
<feature type="chain" id="PRO_5027780469" description="AAA+ ATPase domain-containing protein" evidence="2">
    <location>
        <begin position="23"/>
        <end position="349"/>
    </location>
</feature>
<sequence length="349" mass="39933">MNLTGISSILIVISLLITCIKCEFSFMSMLSSGVDKVSNTIRNIQCNFGECCTSEYISPDIDKLDDILNKEFYGQEIAHRVIINALRGHLTSANPPKALSMSFHGPPGTGKTYTSQLIAKFFYKKGDQSNFYHFFNGRNDFPLQEKVNEYKEELYNIIINSLQKCERSMFVFDEVDKMPEGLLNVLVPFLDYNTWIKSWRFTSTSINTRKAIYIFLSNTGSSRIIQRLLTLWEEGKQRKTTKLQDFENLISVGAFNEKGGFYHSDTIDSSVIDHYVPFLPLEEVHVKKCLKKAFINRGVHPTNEMIEEGLSYVIFGPPPHNIYATTGCKRLEQKVAAIIYANKKHRIEL</sequence>
<dbReference type="PANTHER" id="PTHR10760:SF2">
    <property type="entry name" value="LD13476P-RELATED"/>
    <property type="match status" value="1"/>
</dbReference>
<keyword evidence="2" id="KW-0732">Signal</keyword>
<proteinExistence type="inferred from homology"/>
<evidence type="ECO:0000256" key="1">
    <source>
        <dbReference type="ARBA" id="ARBA00006235"/>
    </source>
</evidence>